<dbReference type="Pfam" id="PF05368">
    <property type="entry name" value="NmrA"/>
    <property type="match status" value="1"/>
</dbReference>
<name>A0A022PQH3_9GAMM</name>
<dbReference type="Gene3D" id="3.90.25.10">
    <property type="entry name" value="UDP-galactose 4-epimerase, domain 1"/>
    <property type="match status" value="1"/>
</dbReference>
<dbReference type="EMBL" id="JFGV01000008">
    <property type="protein sequence ID" value="EYU16645.1"/>
    <property type="molecule type" value="Genomic_DNA"/>
</dbReference>
<dbReference type="RefSeq" id="WP_036776116.1">
    <property type="nucleotide sequence ID" value="NZ_CAWLTM010000107.1"/>
</dbReference>
<dbReference type="InterPro" id="IPR051604">
    <property type="entry name" value="Ergot_Alk_Oxidoreductase"/>
</dbReference>
<feature type="domain" description="NmrA-like" evidence="5">
    <location>
        <begin position="2"/>
        <end position="232"/>
    </location>
</feature>
<dbReference type="InterPro" id="IPR019901">
    <property type="entry name" value="Ergot_alkaloid_biosynthesis"/>
</dbReference>
<evidence type="ECO:0000259" key="5">
    <source>
        <dbReference type="Pfam" id="PF05368"/>
    </source>
</evidence>
<dbReference type="InterPro" id="IPR036291">
    <property type="entry name" value="NAD(P)-bd_dom_sf"/>
</dbReference>
<keyword evidence="4" id="KW-0560">Oxidoreductase</keyword>
<dbReference type="InterPro" id="IPR008030">
    <property type="entry name" value="NmrA-like"/>
</dbReference>
<evidence type="ECO:0000313" key="6">
    <source>
        <dbReference type="EMBL" id="EYU16645.1"/>
    </source>
</evidence>
<dbReference type="CDD" id="cd05269">
    <property type="entry name" value="TMR_SDR_a"/>
    <property type="match status" value="1"/>
</dbReference>
<evidence type="ECO:0000256" key="2">
    <source>
        <dbReference type="ARBA" id="ARBA00005372"/>
    </source>
</evidence>
<comment type="pathway">
    <text evidence="1">Alkaloid biosynthesis; ergot alkaloid biosynthesis.</text>
</comment>
<reference evidence="6 7" key="1">
    <citation type="submission" date="2014-03" db="EMBL/GenBank/DDBJ databases">
        <title>Draft Genome of Photorhabdus luminescens BA1, an Egyptian Isolate.</title>
        <authorList>
            <person name="Ghazal S."/>
            <person name="Hurst S.G.IV."/>
            <person name="Morris K."/>
            <person name="Thomas K."/>
            <person name="Tisa L.S."/>
        </authorList>
    </citation>
    <scope>NUCLEOTIDE SEQUENCE [LARGE SCALE GENOMIC DNA]</scope>
    <source>
        <strain evidence="6 7">BA1</strain>
    </source>
</reference>
<dbReference type="PANTHER" id="PTHR43162">
    <property type="match status" value="1"/>
</dbReference>
<dbReference type="GO" id="GO:0009820">
    <property type="term" value="P:alkaloid metabolic process"/>
    <property type="evidence" value="ECO:0007669"/>
    <property type="project" value="UniProtKB-KW"/>
</dbReference>
<dbReference type="Proteomes" id="UP000023464">
    <property type="component" value="Unassembled WGS sequence"/>
</dbReference>
<proteinExistence type="inferred from homology"/>
<evidence type="ECO:0000313" key="7">
    <source>
        <dbReference type="Proteomes" id="UP000023464"/>
    </source>
</evidence>
<dbReference type="PANTHER" id="PTHR43162:SF1">
    <property type="entry name" value="PRESTALK A DIFFERENTIATION PROTEIN A"/>
    <property type="match status" value="1"/>
</dbReference>
<keyword evidence="3" id="KW-0017">Alkaloid metabolism</keyword>
<evidence type="ECO:0000256" key="4">
    <source>
        <dbReference type="ARBA" id="ARBA00023002"/>
    </source>
</evidence>
<gene>
    <name evidence="6" type="ORF">BA1DRAFT_00747</name>
</gene>
<comment type="similarity">
    <text evidence="2">Belongs to the fgaFS/easG family.</text>
</comment>
<dbReference type="PATRIC" id="fig|1393736.3.peg.754"/>
<dbReference type="AlphaFoldDB" id="A0A022PQH3"/>
<dbReference type="SUPFAM" id="SSF51735">
    <property type="entry name" value="NAD(P)-binding Rossmann-fold domains"/>
    <property type="match status" value="1"/>
</dbReference>
<evidence type="ECO:0000256" key="1">
    <source>
        <dbReference type="ARBA" id="ARBA00005107"/>
    </source>
</evidence>
<protein>
    <submittedName>
        <fullName evidence="6">Ergot alkaloid biosynthesis protein, AFUA_2G17970 family</fullName>
    </submittedName>
</protein>
<organism evidence="6 7">
    <name type="scientific">Photorhabdus aegyptia</name>
    <dbReference type="NCBI Taxonomy" id="2805098"/>
    <lineage>
        <taxon>Bacteria</taxon>
        <taxon>Pseudomonadati</taxon>
        <taxon>Pseudomonadota</taxon>
        <taxon>Gammaproteobacteria</taxon>
        <taxon>Enterobacterales</taxon>
        <taxon>Morganellaceae</taxon>
        <taxon>Photorhabdus</taxon>
    </lineage>
</organism>
<dbReference type="Gene3D" id="3.40.50.720">
    <property type="entry name" value="NAD(P)-binding Rossmann-like Domain"/>
    <property type="match status" value="1"/>
</dbReference>
<evidence type="ECO:0000256" key="3">
    <source>
        <dbReference type="ARBA" id="ARBA00022589"/>
    </source>
</evidence>
<accession>A0A022PQH3</accession>
<comment type="caution">
    <text evidence="6">The sequence shown here is derived from an EMBL/GenBank/DDBJ whole genome shotgun (WGS) entry which is preliminary data.</text>
</comment>
<dbReference type="GO" id="GO:0016491">
    <property type="term" value="F:oxidoreductase activity"/>
    <property type="evidence" value="ECO:0007669"/>
    <property type="project" value="UniProtKB-KW"/>
</dbReference>
<dbReference type="NCBIfam" id="TIGR03649">
    <property type="entry name" value="ergot_EASG"/>
    <property type="match status" value="1"/>
</dbReference>
<keyword evidence="7" id="KW-1185">Reference proteome</keyword>
<sequence>MQNNILITGGKGKTGRLISELLTQNGIAHRIGTRTPESGSEIAFDWMRPDLAEAAFSGIRSLYIVAPTNTSDHGSVVPPLLEIALEKGVQRFVLLSASSLASGAPMMGKIHAWLEANTPEWTVLRPTWFMQNFYEQRHLVTINEENAIYSATGDGKVGFIDALDIARAAVSALTSNRTINKDFILTGPETLSYGDIAAALSKALGRKISHRNLTTSELASRLQQNGLDETYSKILSAMDNDIASGTEERITDGVKALTGVNPCSLDIFIQRECHRWKV</sequence>